<dbReference type="GO" id="GO:0015074">
    <property type="term" value="P:DNA integration"/>
    <property type="evidence" value="ECO:0007669"/>
    <property type="project" value="InterPro"/>
</dbReference>
<dbReference type="PANTHER" id="PTHR46889">
    <property type="entry name" value="TRANSPOSASE INSF FOR INSERTION SEQUENCE IS3B-RELATED"/>
    <property type="match status" value="1"/>
</dbReference>
<proteinExistence type="predicted"/>
<sequence length="74" mass="8754">MSGKGNCYDNAPIESFWGVLKNELVYHQDYKTRFAATSDIIGYIELYYNQTRIQKGLGYRAPRQVWFDYYRQAA</sequence>
<dbReference type="InterPro" id="IPR050900">
    <property type="entry name" value="Transposase_IS3/IS150/IS904"/>
</dbReference>
<organism evidence="2 3">
    <name type="scientific">Psychrobacter piscatorii</name>
    <dbReference type="NCBI Taxonomy" id="554343"/>
    <lineage>
        <taxon>Bacteria</taxon>
        <taxon>Pseudomonadati</taxon>
        <taxon>Pseudomonadota</taxon>
        <taxon>Gammaproteobacteria</taxon>
        <taxon>Moraxellales</taxon>
        <taxon>Moraxellaceae</taxon>
        <taxon>Psychrobacter</taxon>
    </lineage>
</organism>
<name>A0A0T6DNR0_9GAMM</name>
<comment type="caution">
    <text evidence="2">The sequence shown here is derived from an EMBL/GenBank/DDBJ whole genome shotgun (WGS) entry which is preliminary data.</text>
</comment>
<evidence type="ECO:0000313" key="2">
    <source>
        <dbReference type="EMBL" id="KRU21507.1"/>
    </source>
</evidence>
<reference evidence="2 3" key="1">
    <citation type="submission" date="2015-11" db="EMBL/GenBank/DDBJ databases">
        <title>Permanent draft genome of Psychrobacter piscatorii LQ58.</title>
        <authorList>
            <person name="Zhou M."/>
            <person name="Dong B."/>
            <person name="Liu Q."/>
        </authorList>
    </citation>
    <scope>NUCLEOTIDE SEQUENCE [LARGE SCALE GENOMIC DNA]</scope>
    <source>
        <strain evidence="2 3">LQ58</strain>
    </source>
</reference>
<evidence type="ECO:0000313" key="3">
    <source>
        <dbReference type="Proteomes" id="UP000051202"/>
    </source>
</evidence>
<protein>
    <recommendedName>
        <fullName evidence="1">Integrase catalytic domain-containing protein</fullName>
    </recommendedName>
</protein>
<dbReference type="PANTHER" id="PTHR46889:SF4">
    <property type="entry name" value="TRANSPOSASE INSO FOR INSERTION SEQUENCE ELEMENT IS911B-RELATED"/>
    <property type="match status" value="1"/>
</dbReference>
<feature type="domain" description="Integrase catalytic" evidence="1">
    <location>
        <begin position="14"/>
        <end position="57"/>
    </location>
</feature>
<dbReference type="AlphaFoldDB" id="A0A0T6DNR0"/>
<dbReference type="Proteomes" id="UP000051202">
    <property type="component" value="Unassembled WGS sequence"/>
</dbReference>
<dbReference type="Pfam" id="PF13333">
    <property type="entry name" value="rve_2"/>
    <property type="match status" value="1"/>
</dbReference>
<dbReference type="InterPro" id="IPR012337">
    <property type="entry name" value="RNaseH-like_sf"/>
</dbReference>
<accession>A0A0T6DNR0</accession>
<dbReference type="EMBL" id="LNDJ01000108">
    <property type="protein sequence ID" value="KRU21507.1"/>
    <property type="molecule type" value="Genomic_DNA"/>
</dbReference>
<keyword evidence="3" id="KW-1185">Reference proteome</keyword>
<dbReference type="InterPro" id="IPR001584">
    <property type="entry name" value="Integrase_cat-core"/>
</dbReference>
<evidence type="ECO:0000259" key="1">
    <source>
        <dbReference type="Pfam" id="PF13333"/>
    </source>
</evidence>
<dbReference type="SUPFAM" id="SSF53098">
    <property type="entry name" value="Ribonuclease H-like"/>
    <property type="match status" value="1"/>
</dbReference>
<dbReference type="STRING" id="554343.AS194_11890"/>
<gene>
    <name evidence="2" type="ORF">AS194_11890</name>
</gene>